<dbReference type="Pfam" id="PF13414">
    <property type="entry name" value="TPR_11"/>
    <property type="match status" value="1"/>
</dbReference>
<protein>
    <recommendedName>
        <fullName evidence="6">Tetratricopeptide repeat protein 1</fullName>
    </recommendedName>
</protein>
<feature type="region of interest" description="Disordered" evidence="3">
    <location>
        <begin position="233"/>
        <end position="254"/>
    </location>
</feature>
<evidence type="ECO:0000256" key="2">
    <source>
        <dbReference type="SAM" id="Coils"/>
    </source>
</evidence>
<dbReference type="Gene3D" id="1.25.40.10">
    <property type="entry name" value="Tetratricopeptide repeat domain"/>
    <property type="match status" value="1"/>
</dbReference>
<evidence type="ECO:0008006" key="6">
    <source>
        <dbReference type="Google" id="ProtNLM"/>
    </source>
</evidence>
<feature type="compositionally biased region" description="Basic and acidic residues" evidence="3">
    <location>
        <begin position="1"/>
        <end position="24"/>
    </location>
</feature>
<sequence>MESPSEKENLKSSVSDEKEDKSENDLLASNEGHKIANSKHSSDSEYESAEEDQNIVDDEGEEIEEILTEEVKKERRSEAQVQKEEGNDFFKKQEYESAIKSYSRALKLCPKDFVKDRAILFSNRAACRMKKSENEEAILDSNKALELHPQYLKALLRRAELYEKVDKLEEALADYQKVVEMDPSQHPARAACLRLPEQIKEKNEKMKEEMIGKLKELGNMVLKPFGLSTENFQLNQDPNSGGYNINFKQGPSSS</sequence>
<feature type="coiled-coil region" evidence="2">
    <location>
        <begin position="151"/>
        <end position="178"/>
    </location>
</feature>
<reference evidence="4" key="1">
    <citation type="submission" date="2022-08" db="UniProtKB">
        <authorList>
            <consortium name="EnsemblMetazoa"/>
        </authorList>
    </citation>
    <scope>IDENTIFICATION</scope>
    <source>
        <strain evidence="4">05x7-T-G4-1.051#20</strain>
    </source>
</reference>
<dbReference type="PANTHER" id="PTHR46014:SF1">
    <property type="entry name" value="TETRATRICOPEPTIDE REPEAT PROTEIN 1"/>
    <property type="match status" value="1"/>
</dbReference>
<evidence type="ECO:0000256" key="1">
    <source>
        <dbReference type="PROSITE-ProRule" id="PRU00339"/>
    </source>
</evidence>
<dbReference type="AlphaFoldDB" id="A0A8W8IZ46"/>
<keyword evidence="2" id="KW-0175">Coiled coil</keyword>
<name>A0A8W8IZ46_MAGGI</name>
<dbReference type="OMA" id="KSAIDDC"/>
<dbReference type="InterPro" id="IPR019734">
    <property type="entry name" value="TPR_rpt"/>
</dbReference>
<dbReference type="PROSITE" id="PS50293">
    <property type="entry name" value="TPR_REGION"/>
    <property type="match status" value="1"/>
</dbReference>
<dbReference type="Pfam" id="PF00515">
    <property type="entry name" value="TPR_1"/>
    <property type="match status" value="1"/>
</dbReference>
<keyword evidence="1" id="KW-0802">TPR repeat</keyword>
<dbReference type="InterPro" id="IPR052769">
    <property type="entry name" value="TPR_domain_protein"/>
</dbReference>
<evidence type="ECO:0000313" key="5">
    <source>
        <dbReference type="Proteomes" id="UP000005408"/>
    </source>
</evidence>
<keyword evidence="5" id="KW-1185">Reference proteome</keyword>
<proteinExistence type="predicted"/>
<dbReference type="InterPro" id="IPR011990">
    <property type="entry name" value="TPR-like_helical_dom_sf"/>
</dbReference>
<accession>A0A8W8IZ46</accession>
<feature type="repeat" description="TPR" evidence="1">
    <location>
        <begin position="79"/>
        <end position="112"/>
    </location>
</feature>
<feature type="compositionally biased region" description="Acidic residues" evidence="3">
    <location>
        <begin position="44"/>
        <end position="62"/>
    </location>
</feature>
<evidence type="ECO:0000313" key="4">
    <source>
        <dbReference type="EnsemblMetazoa" id="G16520.2:cds"/>
    </source>
</evidence>
<dbReference type="PANTHER" id="PTHR46014">
    <property type="entry name" value="TETRATRICOPEPTIDE REPEAT PROTEIN 1"/>
    <property type="match status" value="1"/>
</dbReference>
<organism evidence="4 5">
    <name type="scientific">Magallana gigas</name>
    <name type="common">Pacific oyster</name>
    <name type="synonym">Crassostrea gigas</name>
    <dbReference type="NCBI Taxonomy" id="29159"/>
    <lineage>
        <taxon>Eukaryota</taxon>
        <taxon>Metazoa</taxon>
        <taxon>Spiralia</taxon>
        <taxon>Lophotrochozoa</taxon>
        <taxon>Mollusca</taxon>
        <taxon>Bivalvia</taxon>
        <taxon>Autobranchia</taxon>
        <taxon>Pteriomorphia</taxon>
        <taxon>Ostreida</taxon>
        <taxon>Ostreoidea</taxon>
        <taxon>Ostreidae</taxon>
        <taxon>Magallana</taxon>
    </lineage>
</organism>
<feature type="region of interest" description="Disordered" evidence="3">
    <location>
        <begin position="1"/>
        <end position="62"/>
    </location>
</feature>
<dbReference type="EnsemblMetazoa" id="G16520.2">
    <property type="protein sequence ID" value="G16520.2:cds"/>
    <property type="gene ID" value="G16520"/>
</dbReference>
<dbReference type="Proteomes" id="UP000005408">
    <property type="component" value="Unassembled WGS sequence"/>
</dbReference>
<dbReference type="PROSITE" id="PS50005">
    <property type="entry name" value="TPR"/>
    <property type="match status" value="2"/>
</dbReference>
<dbReference type="SMART" id="SM00028">
    <property type="entry name" value="TPR"/>
    <property type="match status" value="3"/>
</dbReference>
<dbReference type="OrthoDB" id="1872379at2759"/>
<dbReference type="SUPFAM" id="SSF48452">
    <property type="entry name" value="TPR-like"/>
    <property type="match status" value="1"/>
</dbReference>
<feature type="repeat" description="TPR" evidence="1">
    <location>
        <begin position="152"/>
        <end position="185"/>
    </location>
</feature>
<evidence type="ECO:0000256" key="3">
    <source>
        <dbReference type="SAM" id="MobiDB-lite"/>
    </source>
</evidence>